<accession>A0A7L5DL07</accession>
<gene>
    <name evidence="8" type="ORF">HH216_06955</name>
</gene>
<dbReference type="GO" id="GO:0016757">
    <property type="term" value="F:glycosyltransferase activity"/>
    <property type="evidence" value="ECO:0007669"/>
    <property type="project" value="UniProtKB-UniRule"/>
</dbReference>
<evidence type="ECO:0000259" key="7">
    <source>
        <dbReference type="PROSITE" id="PS52018"/>
    </source>
</evidence>
<feature type="binding site" evidence="6">
    <location>
        <position position="57"/>
    </location>
    <ligand>
        <name>NAD(+)</name>
        <dbReference type="ChEBI" id="CHEBI:57540"/>
    </ligand>
</feature>
<feature type="domain" description="DarT" evidence="7">
    <location>
        <begin position="12"/>
        <end position="213"/>
    </location>
</feature>
<keyword evidence="1 6" id="KW-1277">Toxin-antitoxin system</keyword>
<proteinExistence type="inferred from homology"/>
<evidence type="ECO:0000256" key="1">
    <source>
        <dbReference type="ARBA" id="ARBA00022649"/>
    </source>
</evidence>
<keyword evidence="9" id="KW-1185">Reference proteome</keyword>
<evidence type="ECO:0000256" key="2">
    <source>
        <dbReference type="ARBA" id="ARBA00022676"/>
    </source>
</evidence>
<evidence type="ECO:0000256" key="3">
    <source>
        <dbReference type="ARBA" id="ARBA00022679"/>
    </source>
</evidence>
<dbReference type="KEGG" id="srho:HH216_06955"/>
<evidence type="ECO:0000256" key="4">
    <source>
        <dbReference type="ARBA" id="ARBA00022695"/>
    </source>
</evidence>
<dbReference type="InterPro" id="IPR029494">
    <property type="entry name" value="DarT"/>
</dbReference>
<reference evidence="8 9" key="1">
    <citation type="submission" date="2020-04" db="EMBL/GenBank/DDBJ databases">
        <title>Genome sequencing of novel species.</title>
        <authorList>
            <person name="Heo J."/>
            <person name="Kim S.-J."/>
            <person name="Kim J.-S."/>
            <person name="Hong S.-B."/>
            <person name="Kwon S.-W."/>
        </authorList>
    </citation>
    <scope>NUCLEOTIDE SEQUENCE [LARGE SCALE GENOMIC DNA]</scope>
    <source>
        <strain evidence="8 9">CJU-R4</strain>
    </source>
</reference>
<organism evidence="8 9">
    <name type="scientific">Spirosoma rhododendri</name>
    <dbReference type="NCBI Taxonomy" id="2728024"/>
    <lineage>
        <taxon>Bacteria</taxon>
        <taxon>Pseudomonadati</taxon>
        <taxon>Bacteroidota</taxon>
        <taxon>Cytophagia</taxon>
        <taxon>Cytophagales</taxon>
        <taxon>Cytophagaceae</taxon>
        <taxon>Spirosoma</taxon>
    </lineage>
</organism>
<comment type="catalytic activity">
    <reaction evidence="6">
        <text>a thymidine in DNA + NAD(+) = an N-(ADP-alpha-D-ribosyl)-thymidine in DNA + nicotinamide + H(+)</text>
        <dbReference type="Rhea" id="RHEA:71651"/>
        <dbReference type="Rhea" id="RHEA-COMP:13556"/>
        <dbReference type="Rhea" id="RHEA-COMP:18051"/>
        <dbReference type="ChEBI" id="CHEBI:15378"/>
        <dbReference type="ChEBI" id="CHEBI:17154"/>
        <dbReference type="ChEBI" id="CHEBI:57540"/>
        <dbReference type="ChEBI" id="CHEBI:137386"/>
        <dbReference type="ChEBI" id="CHEBI:191199"/>
    </reaction>
</comment>
<sequence>MIMFPWLTPENGFIFRIMVLTNLAHVLEHGVACRNCHHLVQQSDFVTIGEDDIIKKRDVRRVSCEPFGVLADYVPFYFAPRSPMLSKITHTNSRVKEEVIYIVSKVSVVAKAGIPFAFSDGHALMDFSRFSNQLAELSMIDWEVMRSKYWNPTSQDNDRRRRRMAEFMVHQYFPVDCIRAIVVANEAVAQAVQQQLDNFASQIPVRIQPDWYF</sequence>
<dbReference type="RefSeq" id="WP_169550133.1">
    <property type="nucleotide sequence ID" value="NZ_CP051677.1"/>
</dbReference>
<dbReference type="Proteomes" id="UP000501128">
    <property type="component" value="Chromosome"/>
</dbReference>
<dbReference type="Pfam" id="PF14487">
    <property type="entry name" value="DarT"/>
    <property type="match status" value="1"/>
</dbReference>
<keyword evidence="3 6" id="KW-0808">Transferase</keyword>
<keyword evidence="4 6" id="KW-0548">Nucleotidyltransferase</keyword>
<evidence type="ECO:0000313" key="9">
    <source>
        <dbReference type="Proteomes" id="UP000501128"/>
    </source>
</evidence>
<keyword evidence="2 6" id="KW-0328">Glycosyltransferase</keyword>
<comment type="caution">
    <text evidence="6">Lacks conserved residue(s) required for the propagation of feature annotation.</text>
</comment>
<comment type="similarity">
    <text evidence="6">Belongs to the DarT ADP-ribosyltransferase family.</text>
</comment>
<protein>
    <submittedName>
        <fullName evidence="8">DUF4433 domain-containing protein</fullName>
    </submittedName>
</protein>
<feature type="active site" description="Proton acceptor" evidence="6">
    <location>
        <position position="57"/>
    </location>
</feature>
<feature type="binding site" evidence="6">
    <location>
        <begin position="16"/>
        <end position="18"/>
    </location>
    <ligand>
        <name>NAD(+)</name>
        <dbReference type="ChEBI" id="CHEBI:57540"/>
    </ligand>
</feature>
<dbReference type="GO" id="GO:0003677">
    <property type="term" value="F:DNA binding"/>
    <property type="evidence" value="ECO:0007669"/>
    <property type="project" value="UniProtKB-UniRule"/>
</dbReference>
<keyword evidence="5 6" id="KW-0238">DNA-binding</keyword>
<evidence type="ECO:0000256" key="5">
    <source>
        <dbReference type="ARBA" id="ARBA00023125"/>
    </source>
</evidence>
<dbReference type="AlphaFoldDB" id="A0A7L5DL07"/>
<evidence type="ECO:0000313" key="8">
    <source>
        <dbReference type="EMBL" id="QJD78191.1"/>
    </source>
</evidence>
<dbReference type="EMBL" id="CP051677">
    <property type="protein sequence ID" value="QJD78191.1"/>
    <property type="molecule type" value="Genomic_DNA"/>
</dbReference>
<evidence type="ECO:0000256" key="6">
    <source>
        <dbReference type="PROSITE-ProRule" id="PRU01362"/>
    </source>
</evidence>
<name>A0A7L5DL07_9BACT</name>
<dbReference type="PROSITE" id="PS52018">
    <property type="entry name" value="DART"/>
    <property type="match status" value="1"/>
</dbReference>
<feature type="active site" evidence="6">
    <location>
        <position position="166"/>
    </location>
</feature>
<dbReference type="GO" id="GO:0016779">
    <property type="term" value="F:nucleotidyltransferase activity"/>
    <property type="evidence" value="ECO:0007669"/>
    <property type="project" value="UniProtKB-UniRule"/>
</dbReference>